<keyword evidence="2" id="KW-0472">Membrane</keyword>
<dbReference type="EMBL" id="CP119072">
    <property type="protein sequence ID" value="WEL39948.1"/>
    <property type="molecule type" value="Genomic_DNA"/>
</dbReference>
<feature type="transmembrane region" description="Helical" evidence="2">
    <location>
        <begin position="45"/>
        <end position="65"/>
    </location>
</feature>
<feature type="region of interest" description="Disordered" evidence="1">
    <location>
        <begin position="72"/>
        <end position="96"/>
    </location>
</feature>
<sequence length="120" mass="13636">MIKLGSRSNTRKNRMRKLNHITVLQGSRRMEEKSDSSCPYSYKKAVLLMFIVALFVISAFLIYNYSYRTSYSPSRISSVNPSAPPAPPEYSTPSAPPSYHSLYPSAPAPDRYPHYSKFGY</sequence>
<name>A0ABY8CLZ5_ENCHE</name>
<keyword evidence="4" id="KW-1185">Reference proteome</keyword>
<organism evidence="3 4">
    <name type="scientific">Encephalitozoon hellem</name>
    <name type="common">Microsporidian parasite</name>
    <dbReference type="NCBI Taxonomy" id="27973"/>
    <lineage>
        <taxon>Eukaryota</taxon>
        <taxon>Fungi</taxon>
        <taxon>Fungi incertae sedis</taxon>
        <taxon>Microsporidia</taxon>
        <taxon>Unikaryonidae</taxon>
        <taxon>Encephalitozoon</taxon>
    </lineage>
</organism>
<protein>
    <recommendedName>
        <fullName evidence="5">Transmembrane protein</fullName>
    </recommendedName>
</protein>
<evidence type="ECO:0000313" key="3">
    <source>
        <dbReference type="EMBL" id="WEL39948.1"/>
    </source>
</evidence>
<reference evidence="3 4" key="1">
    <citation type="submission" date="2023-02" db="EMBL/GenBank/DDBJ databases">
        <title>Encephalitozoon hellem ATCC 50451 complete genome.</title>
        <authorList>
            <person name="Mascarenhas dos Santos A.C."/>
            <person name="Julian A.T."/>
            <person name="Pombert J.-F."/>
        </authorList>
    </citation>
    <scope>NUCLEOTIDE SEQUENCE [LARGE SCALE GENOMIC DNA]</scope>
    <source>
        <strain evidence="3 4">ATCC 50451</strain>
    </source>
</reference>
<proteinExistence type="predicted"/>
<keyword evidence="2" id="KW-0812">Transmembrane</keyword>
<evidence type="ECO:0000313" key="4">
    <source>
        <dbReference type="Proteomes" id="UP001217963"/>
    </source>
</evidence>
<accession>A0ABY8CLZ5</accession>
<gene>
    <name evidence="3" type="ORF">PFJ87_11g01860</name>
</gene>
<dbReference type="Proteomes" id="UP001217963">
    <property type="component" value="Chromosome XI"/>
</dbReference>
<evidence type="ECO:0000256" key="2">
    <source>
        <dbReference type="SAM" id="Phobius"/>
    </source>
</evidence>
<evidence type="ECO:0000256" key="1">
    <source>
        <dbReference type="SAM" id="MobiDB-lite"/>
    </source>
</evidence>
<evidence type="ECO:0008006" key="5">
    <source>
        <dbReference type="Google" id="ProtNLM"/>
    </source>
</evidence>
<keyword evidence="2" id="KW-1133">Transmembrane helix</keyword>
<feature type="region of interest" description="Disordered" evidence="1">
    <location>
        <begin position="101"/>
        <end position="120"/>
    </location>
</feature>
<feature type="compositionally biased region" description="Pro residues" evidence="1">
    <location>
        <begin position="82"/>
        <end position="96"/>
    </location>
</feature>